<dbReference type="Proteomes" id="UP000016088">
    <property type="component" value="Unassembled WGS sequence"/>
</dbReference>
<evidence type="ECO:0000313" key="3">
    <source>
        <dbReference type="Proteomes" id="UP000016088"/>
    </source>
</evidence>
<dbReference type="AlphaFoldDB" id="S9R5I2"/>
<sequence length="103" mass="12145">MKHGVYDLYLNSLKIALLALTFHTIHHCRFGATRQNPSTLLSSNFTCLSLFCNMEFQALASKRIPSNFFLRLFVFVFVFSFFSFVTTYPFHFPFPLFCFTNYR</sequence>
<proteinExistence type="predicted"/>
<keyword evidence="1" id="KW-1133">Transmembrane helix</keyword>
<dbReference type="GeneID" id="25033889"/>
<name>S9R5I2_SCHOY</name>
<evidence type="ECO:0000313" key="2">
    <source>
        <dbReference type="EMBL" id="EPX73570.1"/>
    </source>
</evidence>
<dbReference type="RefSeq" id="XP_013017842.1">
    <property type="nucleotide sequence ID" value="XM_013162388.1"/>
</dbReference>
<gene>
    <name evidence="2" type="ORF">SOCG_04968</name>
</gene>
<accession>S9R5I2</accession>
<keyword evidence="1" id="KW-0472">Membrane</keyword>
<dbReference type="VEuPathDB" id="FungiDB:SOCG_04968"/>
<keyword evidence="1" id="KW-0812">Transmembrane</keyword>
<evidence type="ECO:0000256" key="1">
    <source>
        <dbReference type="SAM" id="Phobius"/>
    </source>
</evidence>
<dbReference type="HOGENOM" id="CLU_2265286_0_0_1"/>
<protein>
    <submittedName>
        <fullName evidence="2">Uncharacterized protein</fullName>
    </submittedName>
</protein>
<reference evidence="2 3" key="1">
    <citation type="journal article" date="2011" name="Science">
        <title>Comparative functional genomics of the fission yeasts.</title>
        <authorList>
            <person name="Rhind N."/>
            <person name="Chen Z."/>
            <person name="Yassour M."/>
            <person name="Thompson D.A."/>
            <person name="Haas B.J."/>
            <person name="Habib N."/>
            <person name="Wapinski I."/>
            <person name="Roy S."/>
            <person name="Lin M.F."/>
            <person name="Heiman D.I."/>
            <person name="Young S.K."/>
            <person name="Furuya K."/>
            <person name="Guo Y."/>
            <person name="Pidoux A."/>
            <person name="Chen H.M."/>
            <person name="Robbertse B."/>
            <person name="Goldberg J.M."/>
            <person name="Aoki K."/>
            <person name="Bayne E.H."/>
            <person name="Berlin A.M."/>
            <person name="Desjardins C.A."/>
            <person name="Dobbs E."/>
            <person name="Dukaj L."/>
            <person name="Fan L."/>
            <person name="FitzGerald M.G."/>
            <person name="French C."/>
            <person name="Gujja S."/>
            <person name="Hansen K."/>
            <person name="Keifenheim D."/>
            <person name="Levin J.Z."/>
            <person name="Mosher R.A."/>
            <person name="Mueller C.A."/>
            <person name="Pfiffner J."/>
            <person name="Priest M."/>
            <person name="Russ C."/>
            <person name="Smialowska A."/>
            <person name="Swoboda P."/>
            <person name="Sykes S.M."/>
            <person name="Vaughn M."/>
            <person name="Vengrova S."/>
            <person name="Yoder R."/>
            <person name="Zeng Q."/>
            <person name="Allshire R."/>
            <person name="Baulcombe D."/>
            <person name="Birren B.W."/>
            <person name="Brown W."/>
            <person name="Ekwall K."/>
            <person name="Kellis M."/>
            <person name="Leatherwood J."/>
            <person name="Levin H."/>
            <person name="Margalit H."/>
            <person name="Martienssen R."/>
            <person name="Nieduszynski C.A."/>
            <person name="Spatafora J.W."/>
            <person name="Friedman N."/>
            <person name="Dalgaard J.Z."/>
            <person name="Baumann P."/>
            <person name="Niki H."/>
            <person name="Regev A."/>
            <person name="Nusbaum C."/>
        </authorList>
    </citation>
    <scope>NUCLEOTIDE SEQUENCE [LARGE SCALE GENOMIC DNA]</scope>
    <source>
        <strain evidence="3">yFS286</strain>
    </source>
</reference>
<organism evidence="2 3">
    <name type="scientific">Schizosaccharomyces octosporus (strain yFS286)</name>
    <name type="common">Fission yeast</name>
    <name type="synonym">Octosporomyces octosporus</name>
    <dbReference type="NCBI Taxonomy" id="483514"/>
    <lineage>
        <taxon>Eukaryota</taxon>
        <taxon>Fungi</taxon>
        <taxon>Dikarya</taxon>
        <taxon>Ascomycota</taxon>
        <taxon>Taphrinomycotina</taxon>
        <taxon>Schizosaccharomycetes</taxon>
        <taxon>Schizosaccharomycetales</taxon>
        <taxon>Schizosaccharomycetaceae</taxon>
        <taxon>Schizosaccharomyces</taxon>
    </lineage>
</organism>
<keyword evidence="3" id="KW-1185">Reference proteome</keyword>
<feature type="transmembrane region" description="Helical" evidence="1">
    <location>
        <begin position="68"/>
        <end position="90"/>
    </location>
</feature>
<dbReference type="EMBL" id="KE503206">
    <property type="protein sequence ID" value="EPX73570.1"/>
    <property type="molecule type" value="Genomic_DNA"/>
</dbReference>